<gene>
    <name evidence="3" type="ORF">H1D33_24950</name>
</gene>
<dbReference type="EMBL" id="CP059322">
    <property type="protein sequence ID" value="QLQ40517.2"/>
    <property type="molecule type" value="Genomic_DNA"/>
</dbReference>
<evidence type="ECO:0000313" key="4">
    <source>
        <dbReference type="Proteomes" id="UP000510844"/>
    </source>
</evidence>
<dbReference type="SMART" id="SM00470">
    <property type="entry name" value="ParB"/>
    <property type="match status" value="1"/>
</dbReference>
<dbReference type="SUPFAM" id="SSF110849">
    <property type="entry name" value="ParB/Sulfiredoxin"/>
    <property type="match status" value="1"/>
</dbReference>
<accession>A0A7L6BF32</accession>
<proteinExistence type="predicted"/>
<keyword evidence="4" id="KW-1185">Reference proteome</keyword>
<organism evidence="3 4">
    <name type="scientific">Micromonospora robiginosa</name>
    <dbReference type="NCBI Taxonomy" id="2749844"/>
    <lineage>
        <taxon>Bacteria</taxon>
        <taxon>Bacillati</taxon>
        <taxon>Actinomycetota</taxon>
        <taxon>Actinomycetes</taxon>
        <taxon>Micromonosporales</taxon>
        <taxon>Micromonosporaceae</taxon>
        <taxon>Micromonospora</taxon>
    </lineage>
</organism>
<dbReference type="Proteomes" id="UP000510844">
    <property type="component" value="Chromosome"/>
</dbReference>
<dbReference type="KEGG" id="mfeu:H1D33_24950"/>
<dbReference type="RefSeq" id="WP_220138693.1">
    <property type="nucleotide sequence ID" value="NZ_CP059322.2"/>
</dbReference>
<reference evidence="3 4" key="2">
    <citation type="journal article" date="2021" name="Mar. Drugs">
        <title>A New Micromonospora Strain with Antibiotic Activity Isolated from the Microbiome of a Mid-Atlantic Deep-Sea Sponge.</title>
        <authorList>
            <person name="Back C.R."/>
            <person name="Stennett H.L."/>
            <person name="Williams S.E."/>
            <person name="Wang L."/>
            <person name="Ojeda Gomez J."/>
            <person name="Abdulle O.M."/>
            <person name="Duffy T."/>
            <person name="Neal C."/>
            <person name="Mantell J."/>
            <person name="Jepson M.A."/>
            <person name="Hendry K.R."/>
            <person name="Powell D."/>
            <person name="Stach J.E.M."/>
            <person name="Essex-Lopresti A.E."/>
            <person name="Willis C.L."/>
            <person name="Curnow P."/>
            <person name="Race P.R."/>
        </authorList>
    </citation>
    <scope>NUCLEOTIDE SEQUENCE [LARGE SCALE GENOMIC DNA]</scope>
    <source>
        <strain evidence="3 4">28ISP2-46</strain>
    </source>
</reference>
<sequence>MTRQATGESVRPFDPAGAGPLFETELIPLFELGGSLSPRLDGENDDHARMLADSDMPLPPIMVHRATMRVIDGMHRIRAARLRGDTEIWGNFFDGTTEAAFVLAVKANVTHGLPLSLRDRTAAAEQIITSHPHWSDRAIGTTAGLSAKTVAGVRRRLAAYDATSARVGRDGRVRPLNSADGRLRVVELLREQPDAPLRAIAKLASVSPSTAWDVRNRVRRGEGPIGSSASSRATAPTLVREESPVSHSDVTPVLRGLARDPSLRLSASGRRLLQWLHSRAVRNGEWRRYVDEIPPHSTYTVADVARRCADEWLRLADALDRRKARSA</sequence>
<feature type="domain" description="ParB-like N-terminal" evidence="2">
    <location>
        <begin position="25"/>
        <end position="109"/>
    </location>
</feature>
<evidence type="ECO:0000256" key="1">
    <source>
        <dbReference type="SAM" id="MobiDB-lite"/>
    </source>
</evidence>
<protein>
    <submittedName>
        <fullName evidence="3">Transcriptional regulator protein</fullName>
    </submittedName>
</protein>
<dbReference type="InterPro" id="IPR036086">
    <property type="entry name" value="ParB/Sulfiredoxin_sf"/>
</dbReference>
<evidence type="ECO:0000313" key="3">
    <source>
        <dbReference type="EMBL" id="QLQ40517.2"/>
    </source>
</evidence>
<evidence type="ECO:0000259" key="2">
    <source>
        <dbReference type="SMART" id="SM00470"/>
    </source>
</evidence>
<feature type="region of interest" description="Disordered" evidence="1">
    <location>
        <begin position="222"/>
        <end position="246"/>
    </location>
</feature>
<dbReference type="AlphaFoldDB" id="A0A7L6BF32"/>
<dbReference type="InterPro" id="IPR003115">
    <property type="entry name" value="ParB_N"/>
</dbReference>
<dbReference type="CDD" id="cd16387">
    <property type="entry name" value="ParB_N_Srx"/>
    <property type="match status" value="1"/>
</dbReference>
<name>A0A7L6BF32_9ACTN</name>
<reference evidence="4" key="1">
    <citation type="submission" date="2020-07" db="EMBL/GenBank/DDBJ databases">
        <title>A new Micromonospora strain with potent antibiotic activity isolated from the microbiome of a mid-Atlantic deep-sea sponge.</title>
        <authorList>
            <person name="Back C.R."/>
            <person name="Stennett H.L."/>
            <person name="Williams S.E."/>
            <person name="Wang L."/>
            <person name="Ojeda Gomez J."/>
            <person name="Abdulle O.M."/>
            <person name="Duffy T."/>
            <person name="Hendry K.R."/>
            <person name="Powell D."/>
            <person name="Stach J.E."/>
            <person name="Essex-Lopresti A.E."/>
            <person name="Willis C.L."/>
            <person name="Curnow P."/>
            <person name="Race P.R."/>
        </authorList>
    </citation>
    <scope>NUCLEOTIDE SEQUENCE [LARGE SCALE GENOMIC DNA]</scope>
    <source>
        <strain evidence="4">28ISP2-46</strain>
    </source>
</reference>